<evidence type="ECO:0000256" key="1">
    <source>
        <dbReference type="ARBA" id="ARBA00007435"/>
    </source>
</evidence>
<dbReference type="InterPro" id="IPR000305">
    <property type="entry name" value="GIY-YIG_endonuc"/>
</dbReference>
<dbReference type="Pfam" id="PF01541">
    <property type="entry name" value="GIY-YIG"/>
    <property type="match status" value="1"/>
</dbReference>
<gene>
    <name evidence="3" type="ORF">DDZ18_02835</name>
</gene>
<dbReference type="CDD" id="cd10448">
    <property type="entry name" value="GIY-YIG_unchar_3"/>
    <property type="match status" value="1"/>
</dbReference>
<dbReference type="Proteomes" id="UP000245168">
    <property type="component" value="Unassembled WGS sequence"/>
</dbReference>
<dbReference type="PANTHER" id="PTHR34477">
    <property type="entry name" value="UPF0213 PROTEIN YHBQ"/>
    <property type="match status" value="1"/>
</dbReference>
<accession>A0A2U2BX32</accession>
<dbReference type="Gene3D" id="3.40.1440.10">
    <property type="entry name" value="GIY-YIG endonuclease"/>
    <property type="match status" value="1"/>
</dbReference>
<comment type="caution">
    <text evidence="3">The sequence shown here is derived from an EMBL/GenBank/DDBJ whole genome shotgun (WGS) entry which is preliminary data.</text>
</comment>
<reference evidence="4" key="1">
    <citation type="submission" date="2018-05" db="EMBL/GenBank/DDBJ databases">
        <authorList>
            <person name="Liu B.-T."/>
        </authorList>
    </citation>
    <scope>NUCLEOTIDE SEQUENCE [LARGE SCALE GENOMIC DNA]</scope>
    <source>
        <strain evidence="4">WD6-1</strain>
    </source>
</reference>
<dbReference type="SUPFAM" id="SSF82771">
    <property type="entry name" value="GIY-YIG endonuclease"/>
    <property type="match status" value="1"/>
</dbReference>
<evidence type="ECO:0000259" key="2">
    <source>
        <dbReference type="PROSITE" id="PS50164"/>
    </source>
</evidence>
<evidence type="ECO:0000313" key="4">
    <source>
        <dbReference type="Proteomes" id="UP000245168"/>
    </source>
</evidence>
<evidence type="ECO:0000313" key="3">
    <source>
        <dbReference type="EMBL" id="PWE18557.1"/>
    </source>
</evidence>
<sequence>MYGAWVYILTNRPYGVLYIGMCNAELIRRMWEHRCGAGSRFTAKYNLTRLVYFEGHVDVMGAAERERRMKKWRRAWKIELIESVNPDWRDLYPDLLT</sequence>
<proteinExistence type="inferred from homology"/>
<feature type="domain" description="GIY-YIG" evidence="2">
    <location>
        <begin position="2"/>
        <end position="79"/>
    </location>
</feature>
<dbReference type="RefSeq" id="WP_109251831.1">
    <property type="nucleotide sequence ID" value="NZ_QEXV01000001.1"/>
</dbReference>
<keyword evidence="4" id="KW-1185">Reference proteome</keyword>
<dbReference type="PANTHER" id="PTHR34477:SF5">
    <property type="entry name" value="BSL5627 PROTEIN"/>
    <property type="match status" value="1"/>
</dbReference>
<organism evidence="3 4">
    <name type="scientific">Marinicauda salina</name>
    <dbReference type="NCBI Taxonomy" id="2135793"/>
    <lineage>
        <taxon>Bacteria</taxon>
        <taxon>Pseudomonadati</taxon>
        <taxon>Pseudomonadota</taxon>
        <taxon>Alphaproteobacteria</taxon>
        <taxon>Maricaulales</taxon>
        <taxon>Maricaulaceae</taxon>
        <taxon>Marinicauda</taxon>
    </lineage>
</organism>
<dbReference type="InterPro" id="IPR050190">
    <property type="entry name" value="UPF0213_domain"/>
</dbReference>
<name>A0A2U2BX32_9PROT</name>
<dbReference type="PROSITE" id="PS50164">
    <property type="entry name" value="GIY_YIG"/>
    <property type="match status" value="1"/>
</dbReference>
<dbReference type="EMBL" id="QEXV01000001">
    <property type="protein sequence ID" value="PWE18557.1"/>
    <property type="molecule type" value="Genomic_DNA"/>
</dbReference>
<dbReference type="OrthoDB" id="287318at2"/>
<protein>
    <submittedName>
        <fullName evidence="3">Excinuclease ABC subunit C</fullName>
    </submittedName>
</protein>
<dbReference type="AlphaFoldDB" id="A0A2U2BX32"/>
<comment type="similarity">
    <text evidence="1">Belongs to the UPF0213 family.</text>
</comment>
<dbReference type="InterPro" id="IPR035901">
    <property type="entry name" value="GIY-YIG_endonuc_sf"/>
</dbReference>